<evidence type="ECO:0000313" key="1">
    <source>
        <dbReference type="EMBL" id="TCO31557.1"/>
    </source>
</evidence>
<accession>A0ABY2BTG2</accession>
<evidence type="ECO:0000313" key="2">
    <source>
        <dbReference type="Proteomes" id="UP000295818"/>
    </source>
</evidence>
<reference evidence="1 2" key="1">
    <citation type="journal article" date="2015" name="Stand. Genomic Sci.">
        <title>Genomic Encyclopedia of Bacterial and Archaeal Type Strains, Phase III: the genomes of soil and plant-associated and newly described type strains.</title>
        <authorList>
            <person name="Whitman W.B."/>
            <person name="Woyke T."/>
            <person name="Klenk H.P."/>
            <person name="Zhou Y."/>
            <person name="Lilburn T.G."/>
            <person name="Beck B.J."/>
            <person name="De Vos P."/>
            <person name="Vandamme P."/>
            <person name="Eisen J.A."/>
            <person name="Garrity G."/>
            <person name="Hugenholtz P."/>
            <person name="Kyrpides N.C."/>
        </authorList>
    </citation>
    <scope>NUCLEOTIDE SEQUENCE [LARGE SCALE GENOMIC DNA]</scope>
    <source>
        <strain evidence="1 2">VKM Ac-2538</strain>
    </source>
</reference>
<evidence type="ECO:0008006" key="3">
    <source>
        <dbReference type="Google" id="ProtNLM"/>
    </source>
</evidence>
<organism evidence="1 2">
    <name type="scientific">Kribbella orskensis</name>
    <dbReference type="NCBI Taxonomy" id="2512216"/>
    <lineage>
        <taxon>Bacteria</taxon>
        <taxon>Bacillati</taxon>
        <taxon>Actinomycetota</taxon>
        <taxon>Actinomycetes</taxon>
        <taxon>Propionibacteriales</taxon>
        <taxon>Kribbellaceae</taxon>
        <taxon>Kribbella</taxon>
    </lineage>
</organism>
<sequence>MSTSTDAAARANDVLGPIDLLVVQIPPEGLGPDGFGVLLDLAERGVIRILDLEVLSKADDSSVAPVKLASDILPELSALAPFIGSFSGLMNADDVREAGSLIEAGHLGVVVIYENEWVVSLAAALHGEGARLVASGRIPDDEFEAALGEGTG</sequence>
<name>A0ABY2BTG2_9ACTN</name>
<dbReference type="EMBL" id="SLWM01000001">
    <property type="protein sequence ID" value="TCO31557.1"/>
    <property type="molecule type" value="Genomic_DNA"/>
</dbReference>
<proteinExistence type="predicted"/>
<dbReference type="RefSeq" id="WP_132187415.1">
    <property type="nucleotide sequence ID" value="NZ_SLWM01000001.1"/>
</dbReference>
<dbReference type="InterPro" id="IPR046288">
    <property type="entry name" value="DUF6325"/>
</dbReference>
<dbReference type="Pfam" id="PF19850">
    <property type="entry name" value="DUF6325"/>
    <property type="match status" value="1"/>
</dbReference>
<protein>
    <recommendedName>
        <fullName evidence="3">DUF1269 domain-containing protein</fullName>
    </recommendedName>
</protein>
<keyword evidence="2" id="KW-1185">Reference proteome</keyword>
<gene>
    <name evidence="1" type="ORF">EV644_101197</name>
</gene>
<comment type="caution">
    <text evidence="1">The sequence shown here is derived from an EMBL/GenBank/DDBJ whole genome shotgun (WGS) entry which is preliminary data.</text>
</comment>
<dbReference type="Proteomes" id="UP000295818">
    <property type="component" value="Unassembled WGS sequence"/>
</dbReference>